<dbReference type="GO" id="GO:0051539">
    <property type="term" value="F:4 iron, 4 sulfur cluster binding"/>
    <property type="evidence" value="ECO:0007669"/>
    <property type="project" value="UniProtKB-UniRule"/>
</dbReference>
<dbReference type="GO" id="GO:0000287">
    <property type="term" value="F:magnesium ion binding"/>
    <property type="evidence" value="ECO:0007669"/>
    <property type="project" value="UniProtKB-UniRule"/>
</dbReference>
<comment type="cofactor">
    <cofactor evidence="8">
        <name>S-adenosyl-L-methionine</name>
        <dbReference type="ChEBI" id="CHEBI:59789"/>
    </cofactor>
    <text evidence="8">Binds 1 S-adenosyl-L-methionine per subunit.</text>
</comment>
<evidence type="ECO:0000313" key="11">
    <source>
        <dbReference type="Proteomes" id="UP000323521"/>
    </source>
</evidence>
<feature type="binding site" evidence="8">
    <location>
        <position position="31"/>
    </location>
    <ligand>
        <name>[4Fe-4S] cluster</name>
        <dbReference type="ChEBI" id="CHEBI:49883"/>
        <note>4Fe-4S-S-AdoMet</note>
    </ligand>
</feature>
<evidence type="ECO:0000256" key="6">
    <source>
        <dbReference type="ARBA" id="ARBA00023014"/>
    </source>
</evidence>
<keyword evidence="11" id="KW-1185">Reference proteome</keyword>
<dbReference type="SUPFAM" id="SSF102114">
    <property type="entry name" value="Radical SAM enzymes"/>
    <property type="match status" value="1"/>
</dbReference>
<dbReference type="UniPathway" id="UPA00391"/>
<dbReference type="CDD" id="cd01335">
    <property type="entry name" value="Radical_SAM"/>
    <property type="match status" value="1"/>
</dbReference>
<dbReference type="EMBL" id="CP017634">
    <property type="protein sequence ID" value="ATW24343.1"/>
    <property type="molecule type" value="Genomic_DNA"/>
</dbReference>
<dbReference type="InterPro" id="IPR013785">
    <property type="entry name" value="Aldolase_TIM"/>
</dbReference>
<dbReference type="PANTHER" id="PTHR42836">
    <property type="entry name" value="7-CARBOXY-7-DEAZAGUANINE SYNTHASE"/>
    <property type="match status" value="1"/>
</dbReference>
<keyword evidence="6 8" id="KW-0411">Iron-sulfur</keyword>
<evidence type="ECO:0000256" key="3">
    <source>
        <dbReference type="ARBA" id="ARBA00022723"/>
    </source>
</evidence>
<keyword evidence="8" id="KW-0671">Queuosine biosynthesis</keyword>
<evidence type="ECO:0000256" key="7">
    <source>
        <dbReference type="ARBA" id="ARBA00023239"/>
    </source>
</evidence>
<proteinExistence type="inferred from homology"/>
<dbReference type="GO" id="GO:0008616">
    <property type="term" value="P:tRNA queuosine(34) biosynthetic process"/>
    <property type="evidence" value="ECO:0007669"/>
    <property type="project" value="UniProtKB-UniRule"/>
</dbReference>
<dbReference type="PROSITE" id="PS51918">
    <property type="entry name" value="RADICAL_SAM"/>
    <property type="match status" value="1"/>
</dbReference>
<evidence type="ECO:0000313" key="10">
    <source>
        <dbReference type="EMBL" id="ATW24343.1"/>
    </source>
</evidence>
<dbReference type="RefSeq" id="WP_148133533.1">
    <property type="nucleotide sequence ID" value="NZ_CP017634.1"/>
</dbReference>
<name>A0A3G1KPE7_FORW1</name>
<comment type="caution">
    <text evidence="8">Lacks conserved residue(s) required for the propagation of feature annotation.</text>
</comment>
<dbReference type="SFLD" id="SFLDS00029">
    <property type="entry name" value="Radical_SAM"/>
    <property type="match status" value="1"/>
</dbReference>
<protein>
    <recommendedName>
        <fullName evidence="8">7-carboxy-7-deazaguanine synthase</fullName>
        <shortName evidence="8">CDG synthase</shortName>
        <ecNumber evidence="8">4.3.99.3</ecNumber>
    </recommendedName>
    <alternativeName>
        <fullName evidence="8">Queuosine biosynthesis protein QueE</fullName>
    </alternativeName>
</protein>
<comment type="function">
    <text evidence="8">Catalyzes the complex heterocyclic radical-mediated conversion of 6-carboxy-5,6,7,8-tetrahydropterin (CPH4) to 7-carboxy-7-deazaguanine (CDG), a step common to the biosynthetic pathways of all 7-deazapurine-containing compounds.</text>
</comment>
<reference evidence="10 11" key="1">
    <citation type="submission" date="2016-10" db="EMBL/GenBank/DDBJ databases">
        <title>Complete Genome Sequence of Peptococcaceae strain DCMF.</title>
        <authorList>
            <person name="Edwards R.J."/>
            <person name="Holland S.I."/>
            <person name="Deshpande N.P."/>
            <person name="Wong Y.K."/>
            <person name="Ertan H."/>
            <person name="Manefield M."/>
            <person name="Russell T.L."/>
            <person name="Lee M.J."/>
        </authorList>
    </citation>
    <scope>NUCLEOTIDE SEQUENCE [LARGE SCALE GENOMIC DNA]</scope>
    <source>
        <strain evidence="10 11">DCMF</strain>
    </source>
</reference>
<keyword evidence="1 8" id="KW-0004">4Fe-4S</keyword>
<dbReference type="HAMAP" id="MF_00917">
    <property type="entry name" value="QueE"/>
    <property type="match status" value="1"/>
</dbReference>
<feature type="binding site" evidence="8">
    <location>
        <begin position="12"/>
        <end position="14"/>
    </location>
    <ligand>
        <name>substrate</name>
    </ligand>
</feature>
<keyword evidence="7 8" id="KW-0456">Lyase</keyword>
<comment type="subunit">
    <text evidence="8">Homodimer.</text>
</comment>
<dbReference type="Pfam" id="PF04055">
    <property type="entry name" value="Radical_SAM"/>
    <property type="match status" value="1"/>
</dbReference>
<keyword evidence="4 8" id="KW-0460">Magnesium</keyword>
<sequence length="245" mass="27788">MDARIQEIFSSIQGEGIYLGVRQIFLRFWQCNLRCTYCDTGETLHHPPDSFFVQRAPGSKSFISYENPISPRDLLLIIKGLHPARHHSLSITGGEPLLQEQFLREFLALFQGLCPVFLETNGTLCEALERVLPFLAIISMDMKLPSAAGVDLWRQHEDFLRIAHAKEVYVKVVITADTGEEEIDKVVQIIQKVDRSIPLVLQPVTPVGKVKEIPPEKVIALQDRCGLRLSYVRVIPQVHKLINQL</sequence>
<feature type="binding site" evidence="8">
    <location>
        <position position="92"/>
    </location>
    <ligand>
        <name>substrate</name>
    </ligand>
</feature>
<dbReference type="Proteomes" id="UP000323521">
    <property type="component" value="Chromosome"/>
</dbReference>
<keyword evidence="3 8" id="KW-0479">Metal-binding</keyword>
<comment type="cofactor">
    <cofactor evidence="8">
        <name>Mg(2+)</name>
        <dbReference type="ChEBI" id="CHEBI:18420"/>
    </cofactor>
</comment>
<evidence type="ECO:0000256" key="1">
    <source>
        <dbReference type="ARBA" id="ARBA00022485"/>
    </source>
</evidence>
<keyword evidence="5 8" id="KW-0408">Iron</keyword>
<dbReference type="PANTHER" id="PTHR42836:SF1">
    <property type="entry name" value="7-CARBOXY-7-DEAZAGUANINE SYNTHASE"/>
    <property type="match status" value="1"/>
</dbReference>
<keyword evidence="2 8" id="KW-0949">S-adenosyl-L-methionine</keyword>
<dbReference type="EC" id="4.3.99.3" evidence="8"/>
<evidence type="ECO:0000256" key="8">
    <source>
        <dbReference type="HAMAP-Rule" id="MF_00917"/>
    </source>
</evidence>
<evidence type="ECO:0000256" key="4">
    <source>
        <dbReference type="ARBA" id="ARBA00022842"/>
    </source>
</evidence>
<feature type="binding site" evidence="8">
    <location>
        <position position="94"/>
    </location>
    <ligand>
        <name>S-adenosyl-L-methionine</name>
        <dbReference type="ChEBI" id="CHEBI:59789"/>
    </ligand>
</feature>
<evidence type="ECO:0000259" key="9">
    <source>
        <dbReference type="PROSITE" id="PS51918"/>
    </source>
</evidence>
<dbReference type="InterPro" id="IPR007197">
    <property type="entry name" value="rSAM"/>
</dbReference>
<organism evidence="10 11">
    <name type="scientific">Formimonas warabiya</name>
    <dbReference type="NCBI Taxonomy" id="1761012"/>
    <lineage>
        <taxon>Bacteria</taxon>
        <taxon>Bacillati</taxon>
        <taxon>Bacillota</taxon>
        <taxon>Clostridia</taxon>
        <taxon>Eubacteriales</taxon>
        <taxon>Peptococcaceae</taxon>
        <taxon>Candidatus Formimonas</taxon>
    </lineage>
</organism>
<feature type="binding site" evidence="8">
    <location>
        <position position="38"/>
    </location>
    <ligand>
        <name>[4Fe-4S] cluster</name>
        <dbReference type="ChEBI" id="CHEBI:49883"/>
        <note>4Fe-4S-S-AdoMet</note>
    </ligand>
</feature>
<dbReference type="GO" id="GO:0016840">
    <property type="term" value="F:carbon-nitrogen lyase activity"/>
    <property type="evidence" value="ECO:0007669"/>
    <property type="project" value="UniProtKB-UniRule"/>
</dbReference>
<dbReference type="GO" id="GO:1904047">
    <property type="term" value="F:S-adenosyl-L-methionine binding"/>
    <property type="evidence" value="ECO:0007669"/>
    <property type="project" value="UniProtKB-UniRule"/>
</dbReference>
<dbReference type="KEGG" id="fwa:DCMF_05685"/>
<comment type="catalytic activity">
    <reaction evidence="8">
        <text>6-carboxy-5,6,7,8-tetrahydropterin + H(+) = 7-carboxy-7-carbaguanine + NH4(+)</text>
        <dbReference type="Rhea" id="RHEA:27974"/>
        <dbReference type="ChEBI" id="CHEBI:15378"/>
        <dbReference type="ChEBI" id="CHEBI:28938"/>
        <dbReference type="ChEBI" id="CHEBI:61032"/>
        <dbReference type="ChEBI" id="CHEBI:61036"/>
        <dbReference type="EC" id="4.3.99.3"/>
    </reaction>
</comment>
<feature type="binding site" evidence="8">
    <location>
        <position position="27"/>
    </location>
    <ligand>
        <name>substrate</name>
    </ligand>
</feature>
<feature type="binding site" evidence="8">
    <location>
        <position position="40"/>
    </location>
    <ligand>
        <name>Mg(2+)</name>
        <dbReference type="ChEBI" id="CHEBI:18420"/>
    </ligand>
</feature>
<dbReference type="OrthoDB" id="9792276at2"/>
<dbReference type="InterPro" id="IPR058240">
    <property type="entry name" value="rSAM_sf"/>
</dbReference>
<evidence type="ECO:0000256" key="2">
    <source>
        <dbReference type="ARBA" id="ARBA00022691"/>
    </source>
</evidence>
<feature type="binding site" evidence="8">
    <location>
        <position position="35"/>
    </location>
    <ligand>
        <name>[4Fe-4S] cluster</name>
        <dbReference type="ChEBI" id="CHEBI:49883"/>
        <note>4Fe-4S-S-AdoMet</note>
    </ligand>
</feature>
<comment type="cofactor">
    <cofactor evidence="8">
        <name>[4Fe-4S] cluster</name>
        <dbReference type="ChEBI" id="CHEBI:49883"/>
    </cofactor>
    <text evidence="8">Binds 1 [4Fe-4S] cluster. The cluster is coordinated with 3 cysteines and an exchangeable S-adenosyl-L-methionine.</text>
</comment>
<feature type="binding site" evidence="8">
    <location>
        <begin position="37"/>
        <end position="39"/>
    </location>
    <ligand>
        <name>S-adenosyl-L-methionine</name>
        <dbReference type="ChEBI" id="CHEBI:59789"/>
    </ligand>
</feature>
<dbReference type="PIRSF" id="PIRSF000370">
    <property type="entry name" value="QueE"/>
    <property type="match status" value="1"/>
</dbReference>
<dbReference type="AlphaFoldDB" id="A0A3G1KPE7"/>
<comment type="pathway">
    <text evidence="8">Purine metabolism; 7-cyano-7-deazaguanine biosynthesis.</text>
</comment>
<gene>
    <name evidence="8" type="primary">queE</name>
    <name evidence="10" type="ORF">DCMF_05685</name>
</gene>
<comment type="similarity">
    <text evidence="8">Belongs to the radical SAM superfamily. 7-carboxy-7-deazaguanine synthase family.</text>
</comment>
<feature type="domain" description="Radical SAM core" evidence="9">
    <location>
        <begin position="18"/>
        <end position="245"/>
    </location>
</feature>
<evidence type="ECO:0000256" key="5">
    <source>
        <dbReference type="ARBA" id="ARBA00023004"/>
    </source>
</evidence>
<dbReference type="InterPro" id="IPR024924">
    <property type="entry name" value="7-CO-7-deazaguanine_synth-like"/>
</dbReference>
<dbReference type="Gene3D" id="3.20.20.70">
    <property type="entry name" value="Aldolase class I"/>
    <property type="match status" value="1"/>
</dbReference>
<accession>A0A3G1KPE7</accession>